<feature type="coiled-coil region" evidence="1">
    <location>
        <begin position="537"/>
        <end position="573"/>
    </location>
</feature>
<evidence type="ECO:0000313" key="3">
    <source>
        <dbReference type="EMBL" id="CAL6101471.1"/>
    </source>
</evidence>
<keyword evidence="4" id="KW-1185">Reference proteome</keyword>
<evidence type="ECO:0000256" key="1">
    <source>
        <dbReference type="SAM" id="Coils"/>
    </source>
</evidence>
<dbReference type="AlphaFoldDB" id="A0AA86R5R2"/>
<proteinExistence type="predicted"/>
<accession>A0AA86R5R2</accession>
<evidence type="ECO:0000313" key="4">
    <source>
        <dbReference type="Proteomes" id="UP001642409"/>
    </source>
</evidence>
<organism evidence="2">
    <name type="scientific">Hexamita inflata</name>
    <dbReference type="NCBI Taxonomy" id="28002"/>
    <lineage>
        <taxon>Eukaryota</taxon>
        <taxon>Metamonada</taxon>
        <taxon>Diplomonadida</taxon>
        <taxon>Hexamitidae</taxon>
        <taxon>Hexamitinae</taxon>
        <taxon>Hexamita</taxon>
    </lineage>
</organism>
<name>A0AA86R5R2_9EUKA</name>
<gene>
    <name evidence="2" type="ORF">HINF_LOCUS50245</name>
    <name evidence="3" type="ORF">HINF_LOCUS71207</name>
</gene>
<protein>
    <submittedName>
        <fullName evidence="3">Hypothetical_protein</fullName>
    </submittedName>
</protein>
<dbReference type="Proteomes" id="UP001642409">
    <property type="component" value="Unassembled WGS sequence"/>
</dbReference>
<comment type="caution">
    <text evidence="2">The sequence shown here is derived from an EMBL/GenBank/DDBJ whole genome shotgun (WGS) entry which is preliminary data.</text>
</comment>
<reference evidence="2" key="1">
    <citation type="submission" date="2023-06" db="EMBL/GenBank/DDBJ databases">
        <authorList>
            <person name="Kurt Z."/>
        </authorList>
    </citation>
    <scope>NUCLEOTIDE SEQUENCE</scope>
</reference>
<evidence type="ECO:0000313" key="2">
    <source>
        <dbReference type="EMBL" id="CAI9962600.1"/>
    </source>
</evidence>
<reference evidence="3 4" key="2">
    <citation type="submission" date="2024-07" db="EMBL/GenBank/DDBJ databases">
        <authorList>
            <person name="Akdeniz Z."/>
        </authorList>
    </citation>
    <scope>NUCLEOTIDE SEQUENCE [LARGE SCALE GENOMIC DNA]</scope>
</reference>
<sequence>MSNLFPQILQFVVGDSQELKLNKLLLQKQLISQQYQQESDKAAQKILYAKGQQLSKAIKRLSHKQQTQSNEDNTPSQYFQDYSCQLLITQNQMTMFKQKAFDHLMMLDFIQSNKNRVCLHPHFCFQFCIKDIQHIIFSSEKQCYEYFCDRCNTFEQIKQKQIPLISIFKIILKAHYEIDNYDLLDKYLKDFIHVEQVITKMPWYIQQQFQLNGLVFSIRDYLENVHVNTTKYRSRLYNALKVTCLLLQCDDLIIERGAEVNLLEKDIVQDADLKNYIDKFSVLTTYFFYPTLNELSKMYKLYFKKYNNKEDIQIKPQLIHSRYLVECLSETSDLVSYTVTEKLDFLPCKQDKIPVKFQYNQYDSEENKLLKRIINFFQKSYDYTNNQLIIQKVILFQLIQDINLHFNILCEQSTQSQVQQLILLMNNPNTLTMIHKVFGDTLENVISENTCGKQVHYCLLTSSLYIQLFKQMNKPKFDQLFIDALKIIEEENPIIIQFGQRTSQVVIETQIQYDKKIEIKRDVLVFMKQHQQQMIYLKDQLSQYLQLQQQKAILQQEHKKQQILSKLQQLKALQTFKGEFINQKIFATKFVVDTFMFSKVRKVFVQEKKQFKLKRSIIQQKIILQEQLLKFKQLKFLKQKKLQLLIGNRDYRDLVLASTKKVQKKMKKNHIILGKLAMNQEKREQLISSRKKTVKTLQLYQMLLNRDQLQLYKQNLQSHLTTKIQQTQYMQDLILEKTVISPFIQKNLHPVENDHVTSLFTEYLLDNVLSKIFLSEINQVLMSAKFCEHFRISFEDSIQFRFALKNWISANMDYKLEQYVSLKLQVGEWDGLVVQIGSQLSELIWDGVIVAIELWW</sequence>
<dbReference type="EMBL" id="CATOUU010000958">
    <property type="protein sequence ID" value="CAI9962600.1"/>
    <property type="molecule type" value="Genomic_DNA"/>
</dbReference>
<keyword evidence="1" id="KW-0175">Coiled coil</keyword>
<dbReference type="EMBL" id="CAXDID020000544">
    <property type="protein sequence ID" value="CAL6101471.1"/>
    <property type="molecule type" value="Genomic_DNA"/>
</dbReference>